<organism evidence="2">
    <name type="scientific">uncultured Chloroflexota bacterium</name>
    <dbReference type="NCBI Taxonomy" id="166587"/>
    <lineage>
        <taxon>Bacteria</taxon>
        <taxon>Bacillati</taxon>
        <taxon>Chloroflexota</taxon>
        <taxon>environmental samples</taxon>
    </lineage>
</organism>
<feature type="compositionally biased region" description="Basic and acidic residues" evidence="1">
    <location>
        <begin position="318"/>
        <end position="336"/>
    </location>
</feature>
<dbReference type="SUPFAM" id="SSF47240">
    <property type="entry name" value="Ferritin-like"/>
    <property type="match status" value="1"/>
</dbReference>
<feature type="compositionally biased region" description="Low complexity" evidence="1">
    <location>
        <begin position="8"/>
        <end position="18"/>
    </location>
</feature>
<dbReference type="PANTHER" id="PTHR42782">
    <property type="entry name" value="SI:CH73-314G15.3"/>
    <property type="match status" value="1"/>
</dbReference>
<reference evidence="2" key="1">
    <citation type="submission" date="2020-02" db="EMBL/GenBank/DDBJ databases">
        <authorList>
            <person name="Meier V. D."/>
        </authorList>
    </citation>
    <scope>NUCLEOTIDE SEQUENCE</scope>
    <source>
        <strain evidence="2">AVDCRST_MAG77</strain>
    </source>
</reference>
<dbReference type="InterPro" id="IPR009078">
    <property type="entry name" value="Ferritin-like_SF"/>
</dbReference>
<gene>
    <name evidence="2" type="ORF">AVDCRST_MAG77-5521</name>
</gene>
<dbReference type="AlphaFoldDB" id="A0A6J4KA55"/>
<sequence length="601" mass="66375">MTAVQEPTTTTAAAATSTNGHAPNDGRATTLRLDLLPPDTRRLGGAFDVREAGRRVVRYETVTFHLMRLLSGWLAKVPEFELKMEIGRHVWQDAQAAMALRQRTSELRVPADADRRAPQEVQRFLDALDQAETPLQFLVGVYRVAKPRLVSAMQYHVTVTDPVCDAPTLRTLRPILDELAAQTRWGEAAVEALIGAGHAGHAGQAGQGGSSEHAEQGDGATQRAQQAAAWQNHLEALLAAAGGIVAEGTAQPPEPESTPENAVQSIADMPRAQQPRSERLLVAARDARFYIDLTPRILPEDDDPPELLELEAALEARRRTSDLPATPEDRAAEGDRGVPPPVPLAQRDARFAMVHPADQVRQMPPPGDDWTEKARRLMHGMLDNEMHAAELSGRNMYEFPRMPYEFHMDMARVVWDEIRHSEETLKHLEDLGGRVGMYPVVPGNFGYRIQLDLLHRLQDLHRRGELGGLNGLLKSRNTFREMGDETGALMFDFIQADETRHVAFGNRWVKWLLHDDPARLRDVGDEVERMRQVHDKKVAVLVKQALGDTGDDKPAANGTNGAQAKQDDPTPVNVLSLRIAGFTDEEIAELVQKGGGNAALE</sequence>
<evidence type="ECO:0008006" key="3">
    <source>
        <dbReference type="Google" id="ProtNLM"/>
    </source>
</evidence>
<proteinExistence type="predicted"/>
<dbReference type="InterPro" id="IPR007402">
    <property type="entry name" value="DUF455"/>
</dbReference>
<dbReference type="EMBL" id="CADCTC010000290">
    <property type="protein sequence ID" value="CAA9299806.1"/>
    <property type="molecule type" value="Genomic_DNA"/>
</dbReference>
<feature type="compositionally biased region" description="Low complexity" evidence="1">
    <location>
        <begin position="217"/>
        <end position="228"/>
    </location>
</feature>
<feature type="region of interest" description="Disordered" evidence="1">
    <location>
        <begin position="199"/>
        <end position="228"/>
    </location>
</feature>
<dbReference type="PANTHER" id="PTHR42782:SF2">
    <property type="entry name" value="3-OXOACYL-[ACYL-CARRIER-PROTEIN] SYNTHASE-LIKE PROTEIN"/>
    <property type="match status" value="1"/>
</dbReference>
<protein>
    <recommendedName>
        <fullName evidence="3">DUF455 family protein</fullName>
    </recommendedName>
</protein>
<feature type="compositionally biased region" description="Gly residues" evidence="1">
    <location>
        <begin position="199"/>
        <end position="209"/>
    </location>
</feature>
<accession>A0A6J4KA55</accession>
<feature type="region of interest" description="Disordered" evidence="1">
    <location>
        <begin position="318"/>
        <end position="341"/>
    </location>
</feature>
<feature type="region of interest" description="Disordered" evidence="1">
    <location>
        <begin position="548"/>
        <end position="570"/>
    </location>
</feature>
<evidence type="ECO:0000313" key="2">
    <source>
        <dbReference type="EMBL" id="CAA9299806.1"/>
    </source>
</evidence>
<name>A0A6J4KA55_9CHLR</name>
<dbReference type="Pfam" id="PF04305">
    <property type="entry name" value="DUF455"/>
    <property type="match status" value="1"/>
</dbReference>
<evidence type="ECO:0000256" key="1">
    <source>
        <dbReference type="SAM" id="MobiDB-lite"/>
    </source>
</evidence>
<feature type="region of interest" description="Disordered" evidence="1">
    <location>
        <begin position="1"/>
        <end position="29"/>
    </location>
</feature>